<dbReference type="Proteomes" id="UP000030170">
    <property type="component" value="Unassembled WGS sequence"/>
</dbReference>
<sequence length="119" mass="13157">MLVRLILIPSLLGLWMADVSAAQDSPCSMVDASGRVVNLESLCNVPRPVPSRLPKTTPESRHQEPANVVCTLPAYTVKIWVPHGMVSPSCFSKLVRRVATYEPGYHSLEGYEFEVIEGY</sequence>
<feature type="signal peptide" evidence="1">
    <location>
        <begin position="1"/>
        <end position="21"/>
    </location>
</feature>
<organism evidence="2 3">
    <name type="scientific">Neosynechococcus sphagnicola sy1</name>
    <dbReference type="NCBI Taxonomy" id="1497020"/>
    <lineage>
        <taxon>Bacteria</taxon>
        <taxon>Bacillati</taxon>
        <taxon>Cyanobacteriota</taxon>
        <taxon>Cyanophyceae</taxon>
        <taxon>Neosynechococcales</taxon>
        <taxon>Neosynechococcaceae</taxon>
        <taxon>Neosynechococcus</taxon>
    </lineage>
</organism>
<feature type="chain" id="PRO_5001941059" evidence="1">
    <location>
        <begin position="22"/>
        <end position="119"/>
    </location>
</feature>
<evidence type="ECO:0000313" key="2">
    <source>
        <dbReference type="EMBL" id="KGF72350.1"/>
    </source>
</evidence>
<keyword evidence="1" id="KW-0732">Signal</keyword>
<protein>
    <submittedName>
        <fullName evidence="2">Uncharacterized protein</fullName>
    </submittedName>
</protein>
<gene>
    <name evidence="2" type="ORF">DO97_09685</name>
</gene>
<evidence type="ECO:0000256" key="1">
    <source>
        <dbReference type="SAM" id="SignalP"/>
    </source>
</evidence>
<dbReference type="RefSeq" id="WP_036534178.1">
    <property type="nucleotide sequence ID" value="NZ_JJML01000029.1"/>
</dbReference>
<dbReference type="STRING" id="1497020.DO97_09685"/>
<dbReference type="AlphaFoldDB" id="A0A098TIE7"/>
<accession>A0A098TIE7</accession>
<proteinExistence type="predicted"/>
<dbReference type="EMBL" id="JJML01000029">
    <property type="protein sequence ID" value="KGF72350.1"/>
    <property type="molecule type" value="Genomic_DNA"/>
</dbReference>
<keyword evidence="3" id="KW-1185">Reference proteome</keyword>
<name>A0A098TIE7_9CYAN</name>
<evidence type="ECO:0000313" key="3">
    <source>
        <dbReference type="Proteomes" id="UP000030170"/>
    </source>
</evidence>
<reference evidence="2 3" key="1">
    <citation type="journal article" date="2014" name="Mol. Ecol.">
        <title>Evolution of Synechococcus.</title>
        <authorList>
            <person name="Dvorak P."/>
            <person name="Casamatta D."/>
            <person name="Hasler P."/>
            <person name="Poulickova A."/>
            <person name="Ondrej V."/>
            <person name="Sanges R."/>
        </authorList>
    </citation>
    <scope>NUCLEOTIDE SEQUENCE [LARGE SCALE GENOMIC DNA]</scope>
    <source>
        <strain evidence="2 3">CAUP A 1101</strain>
    </source>
</reference>
<comment type="caution">
    <text evidence="2">The sequence shown here is derived from an EMBL/GenBank/DDBJ whole genome shotgun (WGS) entry which is preliminary data.</text>
</comment>